<accession>A0A1I7RU33</accession>
<dbReference type="Gene3D" id="3.30.420.10">
    <property type="entry name" value="Ribonuclease H-like superfamily/Ribonuclease H"/>
    <property type="match status" value="1"/>
</dbReference>
<dbReference type="WBParaSite" id="BXY_0424000.1">
    <property type="protein sequence ID" value="BXY_0424000.1"/>
    <property type="gene ID" value="BXY_0424000"/>
</dbReference>
<dbReference type="Proteomes" id="UP000095284">
    <property type="component" value="Unplaced"/>
</dbReference>
<dbReference type="EMBL" id="CAJFDI010000004">
    <property type="protein sequence ID" value="CAD5224830.1"/>
    <property type="molecule type" value="Genomic_DNA"/>
</dbReference>
<dbReference type="InterPro" id="IPR012337">
    <property type="entry name" value="RNaseH-like_sf"/>
</dbReference>
<dbReference type="GO" id="GO:0003676">
    <property type="term" value="F:nucleic acid binding"/>
    <property type="evidence" value="ECO:0007669"/>
    <property type="project" value="InterPro"/>
</dbReference>
<reference evidence="4" key="2">
    <citation type="submission" date="2020-08" db="EMBL/GenBank/DDBJ databases">
        <authorList>
            <person name="Kikuchi T."/>
        </authorList>
    </citation>
    <scope>NUCLEOTIDE SEQUENCE</scope>
    <source>
        <strain evidence="3">Ka4C1</strain>
    </source>
</reference>
<evidence type="ECO:0000256" key="1">
    <source>
        <dbReference type="SAM" id="MobiDB-lite"/>
    </source>
</evidence>
<evidence type="ECO:0000313" key="4">
    <source>
        <dbReference type="EMBL" id="CAG9113761.1"/>
    </source>
</evidence>
<dbReference type="InterPro" id="IPR050951">
    <property type="entry name" value="Retrovirus_Pol_polyprotein"/>
</dbReference>
<organism evidence="5 7">
    <name type="scientific">Bursaphelenchus xylophilus</name>
    <name type="common">Pinewood nematode worm</name>
    <name type="synonym">Aphelenchoides xylophilus</name>
    <dbReference type="NCBI Taxonomy" id="6326"/>
    <lineage>
        <taxon>Eukaryota</taxon>
        <taxon>Metazoa</taxon>
        <taxon>Ecdysozoa</taxon>
        <taxon>Nematoda</taxon>
        <taxon>Chromadorea</taxon>
        <taxon>Rhabditida</taxon>
        <taxon>Tylenchina</taxon>
        <taxon>Tylenchomorpha</taxon>
        <taxon>Aphelenchoidea</taxon>
        <taxon>Aphelenchoididae</taxon>
        <taxon>Bursaphelenchus</taxon>
    </lineage>
</organism>
<reference evidence="7" key="1">
    <citation type="submission" date="2016-11" db="UniProtKB">
        <authorList>
            <consortium name="WormBaseParasite"/>
        </authorList>
    </citation>
    <scope>IDENTIFICATION</scope>
</reference>
<dbReference type="GO" id="GO:0015074">
    <property type="term" value="P:DNA integration"/>
    <property type="evidence" value="ECO:0007669"/>
    <property type="project" value="InterPro"/>
</dbReference>
<feature type="domain" description="Integrase catalytic" evidence="2">
    <location>
        <begin position="1"/>
        <end position="106"/>
    </location>
</feature>
<name>A0A1I7RU33_BURXY</name>
<feature type="region of interest" description="Disordered" evidence="1">
    <location>
        <begin position="135"/>
        <end position="164"/>
    </location>
</feature>
<dbReference type="PANTHER" id="PTHR37984">
    <property type="entry name" value="PROTEIN CBG26694"/>
    <property type="match status" value="1"/>
</dbReference>
<dbReference type="PANTHER" id="PTHR37984:SF5">
    <property type="entry name" value="PROTEIN NYNRIN-LIKE"/>
    <property type="match status" value="1"/>
</dbReference>
<evidence type="ECO:0000313" key="3">
    <source>
        <dbReference type="EMBL" id="CAD5224830.1"/>
    </source>
</evidence>
<keyword evidence="6" id="KW-1185">Reference proteome</keyword>
<sequence>MADSSPTGLRGRDQLFAQLGKHYGFKHQYSPVNTPHLNGQVERVNRTFAVMLKTAAEDYSTHWDLHLSKMVFVYNTSPHATTKETQFFQMHGFDPLLPSDFLRTFSRRRTTYGETDVAMQHIMTMNNAYEQAALQTHRTDDPNDASAPIPSAPSSQKKQSQKMI</sequence>
<evidence type="ECO:0000313" key="6">
    <source>
        <dbReference type="Proteomes" id="UP000659654"/>
    </source>
</evidence>
<evidence type="ECO:0000313" key="5">
    <source>
        <dbReference type="Proteomes" id="UP000095284"/>
    </source>
</evidence>
<protein>
    <submittedName>
        <fullName evidence="3">(pine wood nematode) hypothetical protein</fullName>
    </submittedName>
    <submittedName>
        <fullName evidence="7">Integrase catalytic domain-containing protein</fullName>
    </submittedName>
</protein>
<dbReference type="Proteomes" id="UP000582659">
    <property type="component" value="Unassembled WGS sequence"/>
</dbReference>
<dbReference type="AlphaFoldDB" id="A0A1I7RU33"/>
<dbReference type="PROSITE" id="PS50994">
    <property type="entry name" value="INTEGRASE"/>
    <property type="match status" value="1"/>
</dbReference>
<evidence type="ECO:0000259" key="2">
    <source>
        <dbReference type="PROSITE" id="PS50994"/>
    </source>
</evidence>
<feature type="compositionally biased region" description="Low complexity" evidence="1">
    <location>
        <begin position="145"/>
        <end position="164"/>
    </location>
</feature>
<dbReference type="SMR" id="A0A1I7RU33"/>
<dbReference type="InterPro" id="IPR001584">
    <property type="entry name" value="Integrase_cat-core"/>
</dbReference>
<dbReference type="InterPro" id="IPR036397">
    <property type="entry name" value="RNaseH_sf"/>
</dbReference>
<proteinExistence type="predicted"/>
<dbReference type="OrthoDB" id="441971at2759"/>
<gene>
    <name evidence="3" type="ORF">BXYJ_LOCUS8240</name>
</gene>
<dbReference type="Proteomes" id="UP000659654">
    <property type="component" value="Unassembled WGS sequence"/>
</dbReference>
<dbReference type="EMBL" id="CAJFCV020000004">
    <property type="protein sequence ID" value="CAG9113761.1"/>
    <property type="molecule type" value="Genomic_DNA"/>
</dbReference>
<dbReference type="SUPFAM" id="SSF53098">
    <property type="entry name" value="Ribonuclease H-like"/>
    <property type="match status" value="1"/>
</dbReference>
<evidence type="ECO:0000313" key="7">
    <source>
        <dbReference type="WBParaSite" id="BXY_0424000.1"/>
    </source>
</evidence>